<dbReference type="EMBL" id="GL876967">
    <property type="protein sequence ID" value="KLU83079.1"/>
    <property type="molecule type" value="Genomic_DNA"/>
</dbReference>
<reference evidence="2" key="2">
    <citation type="submission" date="2010-05" db="EMBL/GenBank/DDBJ databases">
        <title>The Genome Sequence of Magnaporthe poae strain ATCC 64411.</title>
        <authorList>
            <consortium name="The Broad Institute Genome Sequencing Platform"/>
            <consortium name="Broad Institute Genome Sequencing Center for Infectious Disease"/>
            <person name="Ma L.-J."/>
            <person name="Dead R."/>
            <person name="Young S."/>
            <person name="Zeng Q."/>
            <person name="Koehrsen M."/>
            <person name="Alvarado L."/>
            <person name="Berlin A."/>
            <person name="Chapman S.B."/>
            <person name="Chen Z."/>
            <person name="Freedman E."/>
            <person name="Gellesch M."/>
            <person name="Goldberg J."/>
            <person name="Griggs A."/>
            <person name="Gujja S."/>
            <person name="Heilman E.R."/>
            <person name="Heiman D."/>
            <person name="Hepburn T."/>
            <person name="Howarth C."/>
            <person name="Jen D."/>
            <person name="Larson L."/>
            <person name="Mehta T."/>
            <person name="Neiman D."/>
            <person name="Pearson M."/>
            <person name="Roberts A."/>
            <person name="Saif S."/>
            <person name="Shea T."/>
            <person name="Shenoy N."/>
            <person name="Sisk P."/>
            <person name="Stolte C."/>
            <person name="Sykes S."/>
            <person name="Walk T."/>
            <person name="White J."/>
            <person name="Yandava C."/>
            <person name="Haas B."/>
            <person name="Nusbaum C."/>
            <person name="Birren B."/>
        </authorList>
    </citation>
    <scope>NUCLEOTIDE SEQUENCE</scope>
    <source>
        <strain evidence="2">ATCC 64411</strain>
    </source>
</reference>
<accession>A0A0C4DQK2</accession>
<protein>
    <submittedName>
        <fullName evidence="2 3">Uncharacterized protein</fullName>
    </submittedName>
</protein>
<gene>
    <name evidence="2" type="ORF">MAPG_02146</name>
</gene>
<evidence type="ECO:0000313" key="3">
    <source>
        <dbReference type="EnsemblFungi" id="MAPG_02146T0"/>
    </source>
</evidence>
<reference evidence="4" key="1">
    <citation type="submission" date="2010-05" db="EMBL/GenBank/DDBJ databases">
        <title>The genome sequence of Magnaporthe poae strain ATCC 64411.</title>
        <authorList>
            <person name="Ma L.-J."/>
            <person name="Dead R."/>
            <person name="Young S."/>
            <person name="Zeng Q."/>
            <person name="Koehrsen M."/>
            <person name="Alvarado L."/>
            <person name="Berlin A."/>
            <person name="Chapman S.B."/>
            <person name="Chen Z."/>
            <person name="Freedman E."/>
            <person name="Gellesch M."/>
            <person name="Goldberg J."/>
            <person name="Griggs A."/>
            <person name="Gujja S."/>
            <person name="Heilman E.R."/>
            <person name="Heiman D."/>
            <person name="Hepburn T."/>
            <person name="Howarth C."/>
            <person name="Jen D."/>
            <person name="Larson L."/>
            <person name="Mehta T."/>
            <person name="Neiman D."/>
            <person name="Pearson M."/>
            <person name="Roberts A."/>
            <person name="Saif S."/>
            <person name="Shea T."/>
            <person name="Shenoy N."/>
            <person name="Sisk P."/>
            <person name="Stolte C."/>
            <person name="Sykes S."/>
            <person name="Walk T."/>
            <person name="White J."/>
            <person name="Yandava C."/>
            <person name="Haas B."/>
            <person name="Nusbaum C."/>
            <person name="Birren B."/>
        </authorList>
    </citation>
    <scope>NUCLEOTIDE SEQUENCE [LARGE SCALE GENOMIC DNA]</scope>
    <source>
        <strain evidence="4">ATCC 64411 / 73-15</strain>
    </source>
</reference>
<dbReference type="VEuPathDB" id="FungiDB:MAPG_02146"/>
<dbReference type="Proteomes" id="UP000011715">
    <property type="component" value="Unassembled WGS sequence"/>
</dbReference>
<evidence type="ECO:0000313" key="4">
    <source>
        <dbReference type="Proteomes" id="UP000011715"/>
    </source>
</evidence>
<proteinExistence type="predicted"/>
<feature type="compositionally biased region" description="Polar residues" evidence="1">
    <location>
        <begin position="11"/>
        <end position="32"/>
    </location>
</feature>
<reference evidence="3" key="5">
    <citation type="submission" date="2015-06" db="UniProtKB">
        <authorList>
            <consortium name="EnsemblFungi"/>
        </authorList>
    </citation>
    <scope>IDENTIFICATION</scope>
    <source>
        <strain evidence="3">ATCC 64411</strain>
    </source>
</reference>
<dbReference type="EMBL" id="ADBL01000542">
    <property type="status" value="NOT_ANNOTATED_CDS"/>
    <property type="molecule type" value="Genomic_DNA"/>
</dbReference>
<evidence type="ECO:0000313" key="2">
    <source>
        <dbReference type="EMBL" id="KLU83079.1"/>
    </source>
</evidence>
<evidence type="ECO:0000256" key="1">
    <source>
        <dbReference type="SAM" id="MobiDB-lite"/>
    </source>
</evidence>
<feature type="region of interest" description="Disordered" evidence="1">
    <location>
        <begin position="1"/>
        <end position="60"/>
    </location>
</feature>
<reference evidence="3" key="4">
    <citation type="journal article" date="2015" name="G3 (Bethesda)">
        <title>Genome sequences of three phytopathogenic species of the Magnaporthaceae family of fungi.</title>
        <authorList>
            <person name="Okagaki L.H."/>
            <person name="Nunes C.C."/>
            <person name="Sailsbery J."/>
            <person name="Clay B."/>
            <person name="Brown D."/>
            <person name="John T."/>
            <person name="Oh Y."/>
            <person name="Young N."/>
            <person name="Fitzgerald M."/>
            <person name="Haas B.J."/>
            <person name="Zeng Q."/>
            <person name="Young S."/>
            <person name="Adiconis X."/>
            <person name="Fan L."/>
            <person name="Levin J.Z."/>
            <person name="Mitchell T.K."/>
            <person name="Okubara P.A."/>
            <person name="Farman M.L."/>
            <person name="Kohn L.M."/>
            <person name="Birren B."/>
            <person name="Ma L.-J."/>
            <person name="Dean R.A."/>
        </authorList>
    </citation>
    <scope>NUCLEOTIDE SEQUENCE</scope>
    <source>
        <strain evidence="3">ATCC 64411 / 73-15</strain>
    </source>
</reference>
<reference evidence="2" key="3">
    <citation type="submission" date="2011-03" db="EMBL/GenBank/DDBJ databases">
        <title>Annotation of Magnaporthe poae ATCC 64411.</title>
        <authorList>
            <person name="Ma L.-J."/>
            <person name="Dead R."/>
            <person name="Young S.K."/>
            <person name="Zeng Q."/>
            <person name="Gargeya S."/>
            <person name="Fitzgerald M."/>
            <person name="Haas B."/>
            <person name="Abouelleil A."/>
            <person name="Alvarado L."/>
            <person name="Arachchi H.M."/>
            <person name="Berlin A."/>
            <person name="Brown A."/>
            <person name="Chapman S.B."/>
            <person name="Chen Z."/>
            <person name="Dunbar C."/>
            <person name="Freedman E."/>
            <person name="Gearin G."/>
            <person name="Gellesch M."/>
            <person name="Goldberg J."/>
            <person name="Griggs A."/>
            <person name="Gujja S."/>
            <person name="Heiman D."/>
            <person name="Howarth C."/>
            <person name="Larson L."/>
            <person name="Lui A."/>
            <person name="MacDonald P.J.P."/>
            <person name="Mehta T."/>
            <person name="Montmayeur A."/>
            <person name="Murphy C."/>
            <person name="Neiman D."/>
            <person name="Pearson M."/>
            <person name="Priest M."/>
            <person name="Roberts A."/>
            <person name="Saif S."/>
            <person name="Shea T."/>
            <person name="Shenoy N."/>
            <person name="Sisk P."/>
            <person name="Stolte C."/>
            <person name="Sykes S."/>
            <person name="Yandava C."/>
            <person name="Wortman J."/>
            <person name="Nusbaum C."/>
            <person name="Birren B."/>
        </authorList>
    </citation>
    <scope>NUCLEOTIDE SEQUENCE</scope>
    <source>
        <strain evidence="2">ATCC 64411</strain>
    </source>
</reference>
<organism evidence="3 4">
    <name type="scientific">Magnaporthiopsis poae (strain ATCC 64411 / 73-15)</name>
    <name type="common">Kentucky bluegrass fungus</name>
    <name type="synonym">Magnaporthe poae</name>
    <dbReference type="NCBI Taxonomy" id="644358"/>
    <lineage>
        <taxon>Eukaryota</taxon>
        <taxon>Fungi</taxon>
        <taxon>Dikarya</taxon>
        <taxon>Ascomycota</taxon>
        <taxon>Pezizomycotina</taxon>
        <taxon>Sordariomycetes</taxon>
        <taxon>Sordariomycetidae</taxon>
        <taxon>Magnaporthales</taxon>
        <taxon>Magnaporthaceae</taxon>
        <taxon>Magnaporthiopsis</taxon>
    </lineage>
</organism>
<dbReference type="AlphaFoldDB" id="A0A0C4DQK2"/>
<keyword evidence="4" id="KW-1185">Reference proteome</keyword>
<sequence>MPSMRSAATAGVSSATNAVGSPLSILTHTVDGNGQRGPRERPRKRLGPPNRSALQGGRPARAVASARRVVGYLCKLEPVAISSILKGSLDSHALVRDRGVAPISQGEPTRLSAPGAFGRGWAGWCPTFRRASRVPSGLPILPLECDRKPGR</sequence>
<name>A0A0C4DQK2_MAGP6</name>
<dbReference type="EnsemblFungi" id="MAPG_02146T0">
    <property type="protein sequence ID" value="MAPG_02146T0"/>
    <property type="gene ID" value="MAPG_02146"/>
</dbReference>